<evidence type="ECO:0000313" key="2">
    <source>
        <dbReference type="EMBL" id="JAH53368.1"/>
    </source>
</evidence>
<organism evidence="2">
    <name type="scientific">Anguilla anguilla</name>
    <name type="common">European freshwater eel</name>
    <name type="synonym">Muraena anguilla</name>
    <dbReference type="NCBI Taxonomy" id="7936"/>
    <lineage>
        <taxon>Eukaryota</taxon>
        <taxon>Metazoa</taxon>
        <taxon>Chordata</taxon>
        <taxon>Craniata</taxon>
        <taxon>Vertebrata</taxon>
        <taxon>Euteleostomi</taxon>
        <taxon>Actinopterygii</taxon>
        <taxon>Neopterygii</taxon>
        <taxon>Teleostei</taxon>
        <taxon>Anguilliformes</taxon>
        <taxon>Anguillidae</taxon>
        <taxon>Anguilla</taxon>
    </lineage>
</organism>
<evidence type="ECO:0000256" key="1">
    <source>
        <dbReference type="SAM" id="SignalP"/>
    </source>
</evidence>
<accession>A0A0E9TKW2</accession>
<dbReference type="AlphaFoldDB" id="A0A0E9TKW2"/>
<reference evidence="2" key="2">
    <citation type="journal article" date="2015" name="Fish Shellfish Immunol.">
        <title>Early steps in the European eel (Anguilla anguilla)-Vibrio vulnificus interaction in the gills: Role of the RtxA13 toxin.</title>
        <authorList>
            <person name="Callol A."/>
            <person name="Pajuelo D."/>
            <person name="Ebbesson L."/>
            <person name="Teles M."/>
            <person name="MacKenzie S."/>
            <person name="Amaro C."/>
        </authorList>
    </citation>
    <scope>NUCLEOTIDE SEQUENCE</scope>
</reference>
<reference evidence="2" key="1">
    <citation type="submission" date="2014-11" db="EMBL/GenBank/DDBJ databases">
        <authorList>
            <person name="Amaro Gonzalez C."/>
        </authorList>
    </citation>
    <scope>NUCLEOTIDE SEQUENCE</scope>
</reference>
<sequence>MQLRGRAMVQSSCCAWLFIFIYTFPCGPQQSPTLGTSSLAQHGHFLGSLVFFYD</sequence>
<feature type="chain" id="PRO_5002432737" evidence="1">
    <location>
        <begin position="24"/>
        <end position="54"/>
    </location>
</feature>
<name>A0A0E9TKW2_ANGAN</name>
<protein>
    <submittedName>
        <fullName evidence="2">Uncharacterized protein</fullName>
    </submittedName>
</protein>
<feature type="signal peptide" evidence="1">
    <location>
        <begin position="1"/>
        <end position="23"/>
    </location>
</feature>
<proteinExistence type="predicted"/>
<keyword evidence="1" id="KW-0732">Signal</keyword>
<dbReference type="EMBL" id="GBXM01055209">
    <property type="protein sequence ID" value="JAH53368.1"/>
    <property type="molecule type" value="Transcribed_RNA"/>
</dbReference>